<dbReference type="InterPro" id="IPR009003">
    <property type="entry name" value="Peptidase_S1_PA"/>
</dbReference>
<evidence type="ECO:0000313" key="1">
    <source>
        <dbReference type="EMBL" id="CAG8722380.1"/>
    </source>
</evidence>
<dbReference type="SUPFAM" id="SSF50494">
    <property type="entry name" value="Trypsin-like serine proteases"/>
    <property type="match status" value="1"/>
</dbReference>
<dbReference type="Gene3D" id="2.40.10.10">
    <property type="entry name" value="Trypsin-like serine proteases"/>
    <property type="match status" value="1"/>
</dbReference>
<sequence>NKTKSSGLSGIVITIHPLLNEVTVNLPIGNITETIQDFINAIMIYDPKIIHPIDSSASNTKRGIVGKVVYSIWSAPYDFSLIDIKRMDIRLKPSKNIRNRFYISPELIIEKTGIPQSSHITHLCKSGSMTYITCGNIISFNGSFISEQGDLYTGIIISSTEVEPGDSGSPSFSYLNLRSVTLNGIISWYRNSNNENRFTATIPLKLIFDKAEITL</sequence>
<feature type="non-terminal residue" evidence="1">
    <location>
        <position position="1"/>
    </location>
</feature>
<dbReference type="EMBL" id="CAJVQB010008723">
    <property type="protein sequence ID" value="CAG8722380.1"/>
    <property type="molecule type" value="Genomic_DNA"/>
</dbReference>
<protein>
    <submittedName>
        <fullName evidence="1">27434_t:CDS:1</fullName>
    </submittedName>
</protein>
<keyword evidence="2" id="KW-1185">Reference proteome</keyword>
<accession>A0ABN7V4W7</accession>
<reference evidence="1 2" key="1">
    <citation type="submission" date="2021-06" db="EMBL/GenBank/DDBJ databases">
        <authorList>
            <person name="Kallberg Y."/>
            <person name="Tangrot J."/>
            <person name="Rosling A."/>
        </authorList>
    </citation>
    <scope>NUCLEOTIDE SEQUENCE [LARGE SCALE GENOMIC DNA]</scope>
    <source>
        <strain evidence="1 2">120-4 pot B 10/14</strain>
    </source>
</reference>
<evidence type="ECO:0000313" key="2">
    <source>
        <dbReference type="Proteomes" id="UP000789901"/>
    </source>
</evidence>
<name>A0ABN7V4W7_GIGMA</name>
<dbReference type="InterPro" id="IPR043504">
    <property type="entry name" value="Peptidase_S1_PA_chymotrypsin"/>
</dbReference>
<organism evidence="1 2">
    <name type="scientific">Gigaspora margarita</name>
    <dbReference type="NCBI Taxonomy" id="4874"/>
    <lineage>
        <taxon>Eukaryota</taxon>
        <taxon>Fungi</taxon>
        <taxon>Fungi incertae sedis</taxon>
        <taxon>Mucoromycota</taxon>
        <taxon>Glomeromycotina</taxon>
        <taxon>Glomeromycetes</taxon>
        <taxon>Diversisporales</taxon>
        <taxon>Gigasporaceae</taxon>
        <taxon>Gigaspora</taxon>
    </lineage>
</organism>
<gene>
    <name evidence="1" type="ORF">GMARGA_LOCUS13640</name>
</gene>
<dbReference type="Proteomes" id="UP000789901">
    <property type="component" value="Unassembled WGS sequence"/>
</dbReference>
<proteinExistence type="predicted"/>
<comment type="caution">
    <text evidence="1">The sequence shown here is derived from an EMBL/GenBank/DDBJ whole genome shotgun (WGS) entry which is preliminary data.</text>
</comment>